<keyword evidence="1" id="KW-1133">Transmembrane helix</keyword>
<keyword evidence="3" id="KW-1185">Reference proteome</keyword>
<evidence type="ECO:0000313" key="2">
    <source>
        <dbReference type="EMBL" id="NMO96619.1"/>
    </source>
</evidence>
<feature type="transmembrane region" description="Helical" evidence="1">
    <location>
        <begin position="130"/>
        <end position="158"/>
    </location>
</feature>
<proteinExistence type="predicted"/>
<dbReference type="RefSeq" id="WP_169505412.1">
    <property type="nucleotide sequence ID" value="NZ_JABBPN010000011.1"/>
</dbReference>
<evidence type="ECO:0000256" key="1">
    <source>
        <dbReference type="SAM" id="Phobius"/>
    </source>
</evidence>
<dbReference type="Proteomes" id="UP000565468">
    <property type="component" value="Unassembled WGS sequence"/>
</dbReference>
<organism evidence="2 3">
    <name type="scientific">Paenibacillus lemnae</name>
    <dbReference type="NCBI Taxonomy" id="1330551"/>
    <lineage>
        <taxon>Bacteria</taxon>
        <taxon>Bacillati</taxon>
        <taxon>Bacillota</taxon>
        <taxon>Bacilli</taxon>
        <taxon>Bacillales</taxon>
        <taxon>Paenibacillaceae</taxon>
        <taxon>Paenibacillus</taxon>
    </lineage>
</organism>
<dbReference type="AlphaFoldDB" id="A0A848M8M7"/>
<dbReference type="EMBL" id="JABBPN010000011">
    <property type="protein sequence ID" value="NMO96619.1"/>
    <property type="molecule type" value="Genomic_DNA"/>
</dbReference>
<evidence type="ECO:0000313" key="3">
    <source>
        <dbReference type="Proteomes" id="UP000565468"/>
    </source>
</evidence>
<name>A0A848M8M7_PAELE</name>
<accession>A0A848M8M7</accession>
<sequence length="193" mass="21906">MFRRILFMLGLLFIIAVLGGCEAKDNAESLHKMKMLVVAFGPTEEEFHEVIEQDMVKGLNRDVFFMAERYLKYFFKPTGDILNGSESVAYNLSYLFNLPVKLYKNISYDFTLTEDELKGSMMTQAMKWMLVVYDVITALVGLLLALVMLPIGALIGLVAHPIATFLDLIPSLWGLIQSIYAAVAHFFTWESRT</sequence>
<protein>
    <submittedName>
        <fullName evidence="2">Uncharacterized protein</fullName>
    </submittedName>
</protein>
<keyword evidence="1" id="KW-0812">Transmembrane</keyword>
<feature type="transmembrane region" description="Helical" evidence="1">
    <location>
        <begin position="165"/>
        <end position="187"/>
    </location>
</feature>
<dbReference type="PROSITE" id="PS51257">
    <property type="entry name" value="PROKAR_LIPOPROTEIN"/>
    <property type="match status" value="1"/>
</dbReference>
<keyword evidence="1" id="KW-0472">Membrane</keyword>
<gene>
    <name evidence="2" type="ORF">HII30_12635</name>
</gene>
<comment type="caution">
    <text evidence="2">The sequence shown here is derived from an EMBL/GenBank/DDBJ whole genome shotgun (WGS) entry which is preliminary data.</text>
</comment>
<reference evidence="2 3" key="1">
    <citation type="submission" date="2020-04" db="EMBL/GenBank/DDBJ databases">
        <title>Paenibacillus algicola sp. nov., a novel marine bacterium producing alginate lyase.</title>
        <authorList>
            <person name="Huang H."/>
        </authorList>
    </citation>
    <scope>NUCLEOTIDE SEQUENCE [LARGE SCALE GENOMIC DNA]</scope>
    <source>
        <strain evidence="2 3">L7-75</strain>
    </source>
</reference>